<name>A0A382XQK8_9ZZZZ</name>
<protein>
    <submittedName>
        <fullName evidence="1">Uncharacterized protein</fullName>
    </submittedName>
</protein>
<feature type="non-terminal residue" evidence="1">
    <location>
        <position position="30"/>
    </location>
</feature>
<reference evidence="1" key="1">
    <citation type="submission" date="2018-05" db="EMBL/GenBank/DDBJ databases">
        <authorList>
            <person name="Lanie J.A."/>
            <person name="Ng W.-L."/>
            <person name="Kazmierczak K.M."/>
            <person name="Andrzejewski T.M."/>
            <person name="Davidsen T.M."/>
            <person name="Wayne K.J."/>
            <person name="Tettelin H."/>
            <person name="Glass J.I."/>
            <person name="Rusch D."/>
            <person name="Podicherti R."/>
            <person name="Tsui H.-C.T."/>
            <person name="Winkler M.E."/>
        </authorList>
    </citation>
    <scope>NUCLEOTIDE SEQUENCE</scope>
</reference>
<sequence>MTDTEICFLPAVRIVELIKSKQLSCRELME</sequence>
<evidence type="ECO:0000313" key="1">
    <source>
        <dbReference type="EMBL" id="SVD72578.1"/>
    </source>
</evidence>
<dbReference type="EMBL" id="UINC01169174">
    <property type="protein sequence ID" value="SVD72578.1"/>
    <property type="molecule type" value="Genomic_DNA"/>
</dbReference>
<gene>
    <name evidence="1" type="ORF">METZ01_LOCUS425432</name>
</gene>
<organism evidence="1">
    <name type="scientific">marine metagenome</name>
    <dbReference type="NCBI Taxonomy" id="408172"/>
    <lineage>
        <taxon>unclassified sequences</taxon>
        <taxon>metagenomes</taxon>
        <taxon>ecological metagenomes</taxon>
    </lineage>
</organism>
<accession>A0A382XQK8</accession>
<dbReference type="AlphaFoldDB" id="A0A382XQK8"/>
<proteinExistence type="predicted"/>